<dbReference type="CDD" id="cd04184">
    <property type="entry name" value="GT2_RfbC_Mx_like"/>
    <property type="match status" value="1"/>
</dbReference>
<dbReference type="InterPro" id="IPR050834">
    <property type="entry name" value="Glycosyltransf_2"/>
</dbReference>
<dbReference type="AlphaFoldDB" id="A0A6J7F350"/>
<evidence type="ECO:0000259" key="1">
    <source>
        <dbReference type="Pfam" id="PF00535"/>
    </source>
</evidence>
<dbReference type="SUPFAM" id="SSF53448">
    <property type="entry name" value="Nucleotide-diphospho-sugar transferases"/>
    <property type="match status" value="2"/>
</dbReference>
<dbReference type="EMBL" id="CAFBLP010000086">
    <property type="protein sequence ID" value="CAB4888014.1"/>
    <property type="molecule type" value="Genomic_DNA"/>
</dbReference>
<dbReference type="Gene3D" id="3.90.550.10">
    <property type="entry name" value="Spore Coat Polysaccharide Biosynthesis Protein SpsA, Chain A"/>
    <property type="match status" value="2"/>
</dbReference>
<feature type="domain" description="Glycosyltransferase 2-like" evidence="1">
    <location>
        <begin position="6"/>
        <end position="166"/>
    </location>
</feature>
<sequence length="531" mass="59723">MSPRISVLTPVYNPPLDVLQETIDSVLAQTSGDWELCLVNDCSTDPAIAPLLDAAARADVRIRVMHRTENGGIALASADALAMATGEFVALLDHDDLLHEAALAGVVEIADIHPDLDYSYSDEAHLSPEGKVVTPFYKPDWSPERLRSQNYCTHFSVLRRSLVNEVGGFRTGFDGSQDYDLILRVTEKARYIHHFTWVMYLWRQLPTSVAGNRNAKPYAYESGLRALQEHADRLGISATVEMQEPLGTYRFRRHLTVTPRVSVIIPTRGTSSLVWGVQRCLVVETVQSLLDKDTYPDLEIIIVADSVTPPAVITALERVVGDRLKVVWYDRKFNFSEKINLGAAHATGELLLLLNDDMQVITPDFLSTMVPIALEDGVGMVGAKLFFSDGTLQHAGHVYNGDPYHAMFRWGGYELGPSGLLVVQRECVGVTAACALLRLDVFEEVGGLTPLLHSNFNDVDFSLKIRSKGHRIVWTPYVEMYHFESQTREPTPTEYEHLIIRNRWHEQLLHDPYYNLNLAPRRDDWVEKAMR</sequence>
<dbReference type="GO" id="GO:0044010">
    <property type="term" value="P:single-species biofilm formation"/>
    <property type="evidence" value="ECO:0007669"/>
    <property type="project" value="TreeGrafter"/>
</dbReference>
<dbReference type="InterPro" id="IPR029044">
    <property type="entry name" value="Nucleotide-diphossugar_trans"/>
</dbReference>
<name>A0A6J7F350_9ZZZZ</name>
<dbReference type="PANTHER" id="PTHR43685">
    <property type="entry name" value="GLYCOSYLTRANSFERASE"/>
    <property type="match status" value="1"/>
</dbReference>
<dbReference type="PANTHER" id="PTHR43685:SF2">
    <property type="entry name" value="GLYCOSYLTRANSFERASE 2-LIKE DOMAIN-CONTAINING PROTEIN"/>
    <property type="match status" value="1"/>
</dbReference>
<dbReference type="InterPro" id="IPR001173">
    <property type="entry name" value="Glyco_trans_2-like"/>
</dbReference>
<gene>
    <name evidence="2" type="ORF">UFOPK3376_02550</name>
</gene>
<reference evidence="2" key="1">
    <citation type="submission" date="2020-05" db="EMBL/GenBank/DDBJ databases">
        <authorList>
            <person name="Chiriac C."/>
            <person name="Salcher M."/>
            <person name="Ghai R."/>
            <person name="Kavagutti S V."/>
        </authorList>
    </citation>
    <scope>NUCLEOTIDE SEQUENCE</scope>
</reference>
<evidence type="ECO:0000313" key="2">
    <source>
        <dbReference type="EMBL" id="CAB4888014.1"/>
    </source>
</evidence>
<accession>A0A6J7F350</accession>
<dbReference type="Pfam" id="PF00535">
    <property type="entry name" value="Glycos_transf_2"/>
    <property type="match status" value="2"/>
</dbReference>
<protein>
    <submittedName>
        <fullName evidence="2">Unannotated protein</fullName>
    </submittedName>
</protein>
<proteinExistence type="predicted"/>
<organism evidence="2">
    <name type="scientific">freshwater metagenome</name>
    <dbReference type="NCBI Taxonomy" id="449393"/>
    <lineage>
        <taxon>unclassified sequences</taxon>
        <taxon>metagenomes</taxon>
        <taxon>ecological metagenomes</taxon>
    </lineage>
</organism>
<feature type="domain" description="Glycosyltransferase 2-like" evidence="1">
    <location>
        <begin position="262"/>
        <end position="445"/>
    </location>
</feature>